<dbReference type="Proteomes" id="UP000063964">
    <property type="component" value="Chromosome"/>
</dbReference>
<protein>
    <submittedName>
        <fullName evidence="1">Uncharacterized protein</fullName>
    </submittedName>
</protein>
<evidence type="ECO:0000313" key="2">
    <source>
        <dbReference type="Proteomes" id="UP000063964"/>
    </source>
</evidence>
<dbReference type="KEGG" id="doa:AXF15_11615"/>
<proteinExistence type="predicted"/>
<reference evidence="2" key="1">
    <citation type="submission" date="2016-02" db="EMBL/GenBank/DDBJ databases">
        <authorList>
            <person name="Holder M.E."/>
            <person name="Ajami N.J."/>
            <person name="Petrosino J.F."/>
        </authorList>
    </citation>
    <scope>NUCLEOTIDE SEQUENCE [LARGE SCALE GENOMIC DNA]</scope>
    <source>
        <strain evidence="2">DSM 12838</strain>
    </source>
</reference>
<dbReference type="AlphaFoldDB" id="A0A0X8JRR7"/>
<dbReference type="RefSeq" id="WP_066607694.1">
    <property type="nucleotide sequence ID" value="NZ_CP014230.1"/>
</dbReference>
<dbReference type="OrthoDB" id="5472206at2"/>
<accession>A0A0X8JRR7</accession>
<name>A0A0X8JRR7_9BACT</name>
<evidence type="ECO:0000313" key="1">
    <source>
        <dbReference type="EMBL" id="AMD93683.1"/>
    </source>
</evidence>
<dbReference type="EMBL" id="CP014230">
    <property type="protein sequence ID" value="AMD93683.1"/>
    <property type="molecule type" value="Genomic_DNA"/>
</dbReference>
<sequence>MSEWMEMGRFKELDETARKEASRLAEYALDVALDPAKVIRFEEAEEGFRLLVDEDLYKFYQGC</sequence>
<gene>
    <name evidence="1" type="ORF">AXF15_11615</name>
</gene>
<organism evidence="1 2">
    <name type="scientific">Desulfomicrobium orale DSM 12838</name>
    <dbReference type="NCBI Taxonomy" id="888061"/>
    <lineage>
        <taxon>Bacteria</taxon>
        <taxon>Pseudomonadati</taxon>
        <taxon>Thermodesulfobacteriota</taxon>
        <taxon>Desulfovibrionia</taxon>
        <taxon>Desulfovibrionales</taxon>
        <taxon>Desulfomicrobiaceae</taxon>
        <taxon>Desulfomicrobium</taxon>
    </lineage>
</organism>
<dbReference type="STRING" id="888061.AXF15_11615"/>
<keyword evidence="2" id="KW-1185">Reference proteome</keyword>